<feature type="domain" description="Cytochrome b561 bacterial/Ni-hydrogenase" evidence="7">
    <location>
        <begin position="8"/>
        <end position="194"/>
    </location>
</feature>
<dbReference type="Gene3D" id="1.20.950.20">
    <property type="entry name" value="Transmembrane di-heme cytochromes, Chain C"/>
    <property type="match status" value="1"/>
</dbReference>
<dbReference type="Pfam" id="PF01292">
    <property type="entry name" value="Ni_hydr_CYTB"/>
    <property type="match status" value="1"/>
</dbReference>
<organism evidence="8">
    <name type="scientific">marine sediment metagenome</name>
    <dbReference type="NCBI Taxonomy" id="412755"/>
    <lineage>
        <taxon>unclassified sequences</taxon>
        <taxon>metagenomes</taxon>
        <taxon>ecological metagenomes</taxon>
    </lineage>
</organism>
<keyword evidence="5 6" id="KW-0472">Membrane</keyword>
<accession>A0A0F9UJF5</accession>
<dbReference type="InterPro" id="IPR011577">
    <property type="entry name" value="Cyt_b561_bac/Ni-Hgenase"/>
</dbReference>
<gene>
    <name evidence="8" type="ORF">LCGC14_0599120</name>
</gene>
<sequence length="199" mass="21993">METTPPLRHTRLTRLAHMGLALGVIVQLLTSLVFVPDAPGETANIYFEIHEYAGLTSFGFALLFWVVVMSRKSGTKIGELFPWFSKTRLSTLWGDIRDTFGALKQMKLPHIDETSAIAHAVHGLGMLLILTMALTGTLYYFINNGDPDAGGLVGVVMFFHMGLANVVWAYLIGHAGVAIIHHVTSHLSLREMWSFKQQG</sequence>
<dbReference type="InterPro" id="IPR016174">
    <property type="entry name" value="Di-haem_cyt_TM"/>
</dbReference>
<feature type="transmembrane region" description="Helical" evidence="6">
    <location>
        <begin position="116"/>
        <end position="142"/>
    </location>
</feature>
<evidence type="ECO:0000256" key="6">
    <source>
        <dbReference type="SAM" id="Phobius"/>
    </source>
</evidence>
<dbReference type="AlphaFoldDB" id="A0A0F9UJF5"/>
<dbReference type="GO" id="GO:0022904">
    <property type="term" value="P:respiratory electron transport chain"/>
    <property type="evidence" value="ECO:0007669"/>
    <property type="project" value="InterPro"/>
</dbReference>
<evidence type="ECO:0000313" key="8">
    <source>
        <dbReference type="EMBL" id="KKN53748.1"/>
    </source>
</evidence>
<keyword evidence="4 6" id="KW-1133">Transmembrane helix</keyword>
<feature type="transmembrane region" description="Helical" evidence="6">
    <location>
        <begin position="12"/>
        <end position="34"/>
    </location>
</feature>
<evidence type="ECO:0000256" key="1">
    <source>
        <dbReference type="ARBA" id="ARBA00004651"/>
    </source>
</evidence>
<reference evidence="8" key="1">
    <citation type="journal article" date="2015" name="Nature">
        <title>Complex archaea that bridge the gap between prokaryotes and eukaryotes.</title>
        <authorList>
            <person name="Spang A."/>
            <person name="Saw J.H."/>
            <person name="Jorgensen S.L."/>
            <person name="Zaremba-Niedzwiedzka K."/>
            <person name="Martijn J."/>
            <person name="Lind A.E."/>
            <person name="van Eijk R."/>
            <person name="Schleper C."/>
            <person name="Guy L."/>
            <person name="Ettema T.J."/>
        </authorList>
    </citation>
    <scope>NUCLEOTIDE SEQUENCE</scope>
</reference>
<evidence type="ECO:0000256" key="4">
    <source>
        <dbReference type="ARBA" id="ARBA00022989"/>
    </source>
</evidence>
<feature type="transmembrane region" description="Helical" evidence="6">
    <location>
        <begin position="154"/>
        <end position="180"/>
    </location>
</feature>
<feature type="transmembrane region" description="Helical" evidence="6">
    <location>
        <begin position="49"/>
        <end position="68"/>
    </location>
</feature>
<keyword evidence="2" id="KW-1003">Cell membrane</keyword>
<name>A0A0F9UJF5_9ZZZZ</name>
<evidence type="ECO:0000256" key="5">
    <source>
        <dbReference type="ARBA" id="ARBA00023136"/>
    </source>
</evidence>
<dbReference type="SUPFAM" id="SSF81342">
    <property type="entry name" value="Transmembrane di-heme cytochromes"/>
    <property type="match status" value="1"/>
</dbReference>
<evidence type="ECO:0000256" key="2">
    <source>
        <dbReference type="ARBA" id="ARBA00022475"/>
    </source>
</evidence>
<protein>
    <recommendedName>
        <fullName evidence="7">Cytochrome b561 bacterial/Ni-hydrogenase domain-containing protein</fullName>
    </recommendedName>
</protein>
<evidence type="ECO:0000256" key="3">
    <source>
        <dbReference type="ARBA" id="ARBA00022692"/>
    </source>
</evidence>
<dbReference type="GO" id="GO:0005886">
    <property type="term" value="C:plasma membrane"/>
    <property type="evidence" value="ECO:0007669"/>
    <property type="project" value="UniProtKB-SubCell"/>
</dbReference>
<keyword evidence="3 6" id="KW-0812">Transmembrane</keyword>
<dbReference type="GO" id="GO:0009055">
    <property type="term" value="F:electron transfer activity"/>
    <property type="evidence" value="ECO:0007669"/>
    <property type="project" value="InterPro"/>
</dbReference>
<evidence type="ECO:0000259" key="7">
    <source>
        <dbReference type="Pfam" id="PF01292"/>
    </source>
</evidence>
<dbReference type="EMBL" id="LAZR01000957">
    <property type="protein sequence ID" value="KKN53748.1"/>
    <property type="molecule type" value="Genomic_DNA"/>
</dbReference>
<proteinExistence type="predicted"/>
<comment type="caution">
    <text evidence="8">The sequence shown here is derived from an EMBL/GenBank/DDBJ whole genome shotgun (WGS) entry which is preliminary data.</text>
</comment>
<comment type="subcellular location">
    <subcellularLocation>
        <location evidence="1">Cell membrane</location>
        <topology evidence="1">Multi-pass membrane protein</topology>
    </subcellularLocation>
</comment>